<evidence type="ECO:0000256" key="1">
    <source>
        <dbReference type="SAM" id="Phobius"/>
    </source>
</evidence>
<dbReference type="EMBL" id="JBBNAF010000004">
    <property type="protein sequence ID" value="KAK9151521.1"/>
    <property type="molecule type" value="Genomic_DNA"/>
</dbReference>
<proteinExistence type="predicted"/>
<evidence type="ECO:0000313" key="2">
    <source>
        <dbReference type="EMBL" id="KAK9151521.1"/>
    </source>
</evidence>
<gene>
    <name evidence="2" type="ORF">Syun_009830</name>
</gene>
<sequence>MLNKFRLLDIFCSINESLGQRFRSGRAFNVRKNFDWKLDGEEKGRPSWSILIRLNGRCDFLFTFLGGLIFSFFLSFSLAPFFCLFFFGNSLVAFMGFLQNFVFLCFSKDPLFVDWLMMGWMGTDGSDLCLRCSWQM</sequence>
<feature type="transmembrane region" description="Helical" evidence="1">
    <location>
        <begin position="60"/>
        <end position="79"/>
    </location>
</feature>
<evidence type="ECO:0000313" key="3">
    <source>
        <dbReference type="Proteomes" id="UP001420932"/>
    </source>
</evidence>
<reference evidence="2 3" key="1">
    <citation type="submission" date="2024-01" db="EMBL/GenBank/DDBJ databases">
        <title>Genome assemblies of Stephania.</title>
        <authorList>
            <person name="Yang L."/>
        </authorList>
    </citation>
    <scope>NUCLEOTIDE SEQUENCE [LARGE SCALE GENOMIC DNA]</scope>
    <source>
        <strain evidence="2">YNDBR</strain>
        <tissue evidence="2">Leaf</tissue>
    </source>
</reference>
<organism evidence="2 3">
    <name type="scientific">Stephania yunnanensis</name>
    <dbReference type="NCBI Taxonomy" id="152371"/>
    <lineage>
        <taxon>Eukaryota</taxon>
        <taxon>Viridiplantae</taxon>
        <taxon>Streptophyta</taxon>
        <taxon>Embryophyta</taxon>
        <taxon>Tracheophyta</taxon>
        <taxon>Spermatophyta</taxon>
        <taxon>Magnoliopsida</taxon>
        <taxon>Ranunculales</taxon>
        <taxon>Menispermaceae</taxon>
        <taxon>Menispermoideae</taxon>
        <taxon>Cissampelideae</taxon>
        <taxon>Stephania</taxon>
    </lineage>
</organism>
<keyword evidence="1" id="KW-0472">Membrane</keyword>
<comment type="caution">
    <text evidence="2">The sequence shown here is derived from an EMBL/GenBank/DDBJ whole genome shotgun (WGS) entry which is preliminary data.</text>
</comment>
<keyword evidence="1" id="KW-0812">Transmembrane</keyword>
<dbReference type="Proteomes" id="UP001420932">
    <property type="component" value="Unassembled WGS sequence"/>
</dbReference>
<keyword evidence="1" id="KW-1133">Transmembrane helix</keyword>
<feature type="transmembrane region" description="Helical" evidence="1">
    <location>
        <begin position="85"/>
        <end position="106"/>
    </location>
</feature>
<name>A0AAP0KF76_9MAGN</name>
<protein>
    <recommendedName>
        <fullName evidence="4">Transmembrane protein</fullName>
    </recommendedName>
</protein>
<dbReference type="AlphaFoldDB" id="A0AAP0KF76"/>
<keyword evidence="3" id="KW-1185">Reference proteome</keyword>
<accession>A0AAP0KF76</accession>
<evidence type="ECO:0008006" key="4">
    <source>
        <dbReference type="Google" id="ProtNLM"/>
    </source>
</evidence>